<dbReference type="InterPro" id="IPR017439">
    <property type="entry name" value="Amidohydrolase"/>
</dbReference>
<reference evidence="2 3" key="1">
    <citation type="journal article" date="2013" name="BMC Genomics">
        <title>Reconstruction of the lipid metabolism for the microalga Monoraphidium neglectum from its genome sequence reveals characteristics suitable for biofuel production.</title>
        <authorList>
            <person name="Bogen C."/>
            <person name="Al-Dilaimi A."/>
            <person name="Albersmeier A."/>
            <person name="Wichmann J."/>
            <person name="Grundmann M."/>
            <person name="Rupp O."/>
            <person name="Lauersen K.J."/>
            <person name="Blifernez-Klassen O."/>
            <person name="Kalinowski J."/>
            <person name="Goesmann A."/>
            <person name="Mussgnug J.H."/>
            <person name="Kruse O."/>
        </authorList>
    </citation>
    <scope>NUCLEOTIDE SEQUENCE [LARGE SCALE GENOMIC DNA]</scope>
    <source>
        <strain evidence="2 3">SAG 48.87</strain>
    </source>
</reference>
<sequence>MRVRALLIVVAAALVAIGPVPTRAGAAALLDAAAGLAPWITSVRRELHKIPELIFEEHKTSAALKKHLDDLKIPYKQYAKTGIVGRVGSGQPTVVLRSDIDALPINEPEGLEFKSQHEGRMHACGHDGGSCAAAQPRN</sequence>
<dbReference type="InterPro" id="IPR002933">
    <property type="entry name" value="Peptidase_M20"/>
</dbReference>
<keyword evidence="1" id="KW-0732">Signal</keyword>
<dbReference type="AlphaFoldDB" id="A0A0D2MYS0"/>
<name>A0A0D2MYS0_9CHLO</name>
<dbReference type="PANTHER" id="PTHR11014">
    <property type="entry name" value="PEPTIDASE M20 FAMILY MEMBER"/>
    <property type="match status" value="1"/>
</dbReference>
<proteinExistence type="predicted"/>
<dbReference type="OrthoDB" id="6119954at2759"/>
<evidence type="ECO:0000313" key="3">
    <source>
        <dbReference type="Proteomes" id="UP000054498"/>
    </source>
</evidence>
<dbReference type="Pfam" id="PF01546">
    <property type="entry name" value="Peptidase_M20"/>
    <property type="match status" value="1"/>
</dbReference>
<dbReference type="GeneID" id="25741530"/>
<dbReference type="Gene3D" id="3.40.630.10">
    <property type="entry name" value="Zn peptidases"/>
    <property type="match status" value="1"/>
</dbReference>
<evidence type="ECO:0000313" key="2">
    <source>
        <dbReference type="EMBL" id="KIY99310.1"/>
    </source>
</evidence>
<dbReference type="MEROPS" id="M20.A06"/>
<dbReference type="STRING" id="145388.A0A0D2MYS0"/>
<feature type="signal peptide" evidence="1">
    <location>
        <begin position="1"/>
        <end position="24"/>
    </location>
</feature>
<dbReference type="PANTHER" id="PTHR11014:SF62">
    <property type="entry name" value="IAA-AMINO ACID HYDROLASE ILR1-LIKE 6"/>
    <property type="match status" value="1"/>
</dbReference>
<dbReference type="EMBL" id="KK101885">
    <property type="protein sequence ID" value="KIY99310.1"/>
    <property type="molecule type" value="Genomic_DNA"/>
</dbReference>
<organism evidence="2 3">
    <name type="scientific">Monoraphidium neglectum</name>
    <dbReference type="NCBI Taxonomy" id="145388"/>
    <lineage>
        <taxon>Eukaryota</taxon>
        <taxon>Viridiplantae</taxon>
        <taxon>Chlorophyta</taxon>
        <taxon>core chlorophytes</taxon>
        <taxon>Chlorophyceae</taxon>
        <taxon>CS clade</taxon>
        <taxon>Sphaeropleales</taxon>
        <taxon>Selenastraceae</taxon>
        <taxon>Monoraphidium</taxon>
    </lineage>
</organism>
<gene>
    <name evidence="2" type="ORF">MNEG_8655</name>
</gene>
<keyword evidence="3" id="KW-1185">Reference proteome</keyword>
<protein>
    <submittedName>
        <fullName evidence="2">IAA-amino acid hydrolase ILR1-like 3</fullName>
        <ecNumber evidence="2">3.5.1.-</ecNumber>
    </submittedName>
</protein>
<keyword evidence="2" id="KW-0378">Hydrolase</keyword>
<dbReference type="Proteomes" id="UP000054498">
    <property type="component" value="Unassembled WGS sequence"/>
</dbReference>
<accession>A0A0D2MYS0</accession>
<dbReference type="KEGG" id="mng:MNEG_8655"/>
<dbReference type="GO" id="GO:0016787">
    <property type="term" value="F:hydrolase activity"/>
    <property type="evidence" value="ECO:0007669"/>
    <property type="project" value="UniProtKB-KW"/>
</dbReference>
<evidence type="ECO:0000256" key="1">
    <source>
        <dbReference type="SAM" id="SignalP"/>
    </source>
</evidence>
<dbReference type="EC" id="3.5.1.-" evidence="2"/>
<dbReference type="RefSeq" id="XP_013898330.1">
    <property type="nucleotide sequence ID" value="XM_014042876.1"/>
</dbReference>
<dbReference type="SUPFAM" id="SSF53187">
    <property type="entry name" value="Zn-dependent exopeptidases"/>
    <property type="match status" value="1"/>
</dbReference>
<feature type="chain" id="PRO_5002259222" evidence="1">
    <location>
        <begin position="25"/>
        <end position="138"/>
    </location>
</feature>